<dbReference type="AlphaFoldDB" id="A0A0C3E9Z7"/>
<dbReference type="STRING" id="50718.SU60_08505"/>
<keyword evidence="2" id="KW-1185">Reference proteome</keyword>
<accession>A0A0C3E9Z7</accession>
<name>A0A0C3E9Z7_9VIBR</name>
<dbReference type="EMBL" id="JXOK01000026">
    <property type="protein sequence ID" value="KIN11228.1"/>
    <property type="molecule type" value="Genomic_DNA"/>
</dbReference>
<sequence>MKEEVINKKKYRCYREFIITMINSVIQYYTKVFVTLFGDEMIIRHRKNNINLPSKDELSEHMKRDLGLD</sequence>
<comment type="caution">
    <text evidence="1">The sequence shown here is derived from an EMBL/GenBank/DDBJ whole genome shotgun (WGS) entry which is preliminary data.</text>
</comment>
<dbReference type="RefSeq" id="WP_041155142.1">
    <property type="nucleotide sequence ID" value="NZ_CBCRVP010000012.1"/>
</dbReference>
<dbReference type="Proteomes" id="UP000031977">
    <property type="component" value="Unassembled WGS sequence"/>
</dbReference>
<evidence type="ECO:0000313" key="1">
    <source>
        <dbReference type="EMBL" id="KIN11228.1"/>
    </source>
</evidence>
<protein>
    <submittedName>
        <fullName evidence="1">Uncharacterized protein</fullName>
    </submittedName>
</protein>
<evidence type="ECO:0000313" key="2">
    <source>
        <dbReference type="Proteomes" id="UP000031977"/>
    </source>
</evidence>
<dbReference type="OrthoDB" id="5906496at2"/>
<gene>
    <name evidence="1" type="ORF">SU60_08505</name>
</gene>
<proteinExistence type="predicted"/>
<reference evidence="1 2" key="1">
    <citation type="submission" date="2015-01" db="EMBL/GenBank/DDBJ databases">
        <title>Draft genome of Vibrio mytili type strain CAIM 528.</title>
        <authorList>
            <person name="Gonzalez-Castillo A."/>
            <person name="Gomez-Gil B."/>
            <person name="Enciso-Ibarra J."/>
        </authorList>
    </citation>
    <scope>NUCLEOTIDE SEQUENCE [LARGE SCALE GENOMIC DNA]</scope>
    <source>
        <strain evidence="1 2">CAIM 528</strain>
    </source>
</reference>
<organism evidence="1 2">
    <name type="scientific">Vibrio mytili</name>
    <dbReference type="NCBI Taxonomy" id="50718"/>
    <lineage>
        <taxon>Bacteria</taxon>
        <taxon>Pseudomonadati</taxon>
        <taxon>Pseudomonadota</taxon>
        <taxon>Gammaproteobacteria</taxon>
        <taxon>Vibrionales</taxon>
        <taxon>Vibrionaceae</taxon>
        <taxon>Vibrio</taxon>
    </lineage>
</organism>